<feature type="region of interest" description="Disordered" evidence="1">
    <location>
        <begin position="125"/>
        <end position="148"/>
    </location>
</feature>
<evidence type="ECO:0000313" key="2">
    <source>
        <dbReference type="EMBL" id="GIP15119.1"/>
    </source>
</evidence>
<keyword evidence="3" id="KW-1185">Reference proteome</keyword>
<protein>
    <submittedName>
        <fullName evidence="2">Uncharacterized protein</fullName>
    </submittedName>
</protein>
<evidence type="ECO:0000313" key="3">
    <source>
        <dbReference type="Proteomes" id="UP000683139"/>
    </source>
</evidence>
<dbReference type="Proteomes" id="UP000683139">
    <property type="component" value="Unassembled WGS sequence"/>
</dbReference>
<organism evidence="2 3">
    <name type="scientific">Paenibacillus montaniterrae</name>
    <dbReference type="NCBI Taxonomy" id="429341"/>
    <lineage>
        <taxon>Bacteria</taxon>
        <taxon>Bacillati</taxon>
        <taxon>Bacillota</taxon>
        <taxon>Bacilli</taxon>
        <taxon>Bacillales</taxon>
        <taxon>Paenibacillaceae</taxon>
        <taxon>Paenibacillus</taxon>
    </lineage>
</organism>
<sequence length="411" mass="47398">MNLSEMLSYADITQLSSIARQYGCECSGHSKHELIQSILSNVHRKEVIYHSLEQLQLEELRFLNYLLFENIEAFSLEDLLARVQQCRFDTELQTQAQAVKKTELQMQAQAVKKTELQVQNQAAKKAVTAQSGKRKKGKAAAPPEPPSPREMIARFKSQGWLFNGHRAHDRYLFHVPVDFKESYRQSLLSKLQKQAAYCEAPPHIEDESGRLLEDMGMMLDYIAKHQPGAAADGVLHRRAVQQLNEACSIKDELPGKGAWKFGYGKGFGELPERMTLMYDYMWSKKWILLEQDRIVINETIAPKEHIMPIGELNNIVLHWLKRYRTPIPNVRALVYWLIILSSSWCSLQSLERLLLPLIKPYYFDSAVHVLHKRLVKPLKHFGILQVGYSEHDGMVLQATHYGRRLLSELYT</sequence>
<name>A0A919YN39_9BACL</name>
<dbReference type="EMBL" id="BOSE01000001">
    <property type="protein sequence ID" value="GIP15119.1"/>
    <property type="molecule type" value="Genomic_DNA"/>
</dbReference>
<gene>
    <name evidence="2" type="ORF">J40TS1_07610</name>
</gene>
<accession>A0A919YN39</accession>
<proteinExistence type="predicted"/>
<dbReference type="AlphaFoldDB" id="A0A919YN39"/>
<dbReference type="RefSeq" id="WP_213513287.1">
    <property type="nucleotide sequence ID" value="NZ_BOSE01000001.1"/>
</dbReference>
<comment type="caution">
    <text evidence="2">The sequence shown here is derived from an EMBL/GenBank/DDBJ whole genome shotgun (WGS) entry which is preliminary data.</text>
</comment>
<reference evidence="2" key="1">
    <citation type="submission" date="2021-03" db="EMBL/GenBank/DDBJ databases">
        <title>Antimicrobial resistance genes in bacteria isolated from Japanese honey, and their potential for conferring macrolide and lincosamide resistance in the American foulbrood pathogen Paenibacillus larvae.</title>
        <authorList>
            <person name="Okamoto M."/>
            <person name="Kumagai M."/>
            <person name="Kanamori H."/>
            <person name="Takamatsu D."/>
        </authorList>
    </citation>
    <scope>NUCLEOTIDE SEQUENCE</scope>
    <source>
        <strain evidence="2">J40TS1</strain>
    </source>
</reference>
<evidence type="ECO:0000256" key="1">
    <source>
        <dbReference type="SAM" id="MobiDB-lite"/>
    </source>
</evidence>